<keyword evidence="8" id="KW-0670">Pyruvate</keyword>
<evidence type="ECO:0000256" key="4">
    <source>
        <dbReference type="ARBA" id="ARBA00048893"/>
    </source>
</evidence>
<dbReference type="SUPFAM" id="SSF53323">
    <property type="entry name" value="Pyruvate-ferredoxin oxidoreductase, PFOR, domain III"/>
    <property type="match status" value="1"/>
</dbReference>
<dbReference type="NCBIfam" id="TIGR03710">
    <property type="entry name" value="OAFO_sf"/>
    <property type="match status" value="1"/>
</dbReference>
<dbReference type="STRING" id="399550.Smar_1444"/>
<dbReference type="HOGENOM" id="CLU_017038_1_0_2"/>
<organism evidence="8 9">
    <name type="scientific">Staphylothermus marinus (strain ATCC 43588 / DSM 3639 / JCM 9404 / F1)</name>
    <dbReference type="NCBI Taxonomy" id="399550"/>
    <lineage>
        <taxon>Archaea</taxon>
        <taxon>Thermoproteota</taxon>
        <taxon>Thermoprotei</taxon>
        <taxon>Desulfurococcales</taxon>
        <taxon>Desulfurococcaceae</taxon>
        <taxon>Staphylothermus</taxon>
    </lineage>
</organism>
<dbReference type="InterPro" id="IPR009014">
    <property type="entry name" value="Transketo_C/PFOR_II"/>
</dbReference>
<dbReference type="Pfam" id="PF02780">
    <property type="entry name" value="Transketolase_C"/>
    <property type="match status" value="1"/>
</dbReference>
<keyword evidence="9" id="KW-1185">Reference proteome</keyword>
<dbReference type="AlphaFoldDB" id="A3DPH4"/>
<dbReference type="InterPro" id="IPR050722">
    <property type="entry name" value="Pyruvate:ferred/Flavod_OxRd"/>
</dbReference>
<dbReference type="GO" id="GO:0006979">
    <property type="term" value="P:response to oxidative stress"/>
    <property type="evidence" value="ECO:0007669"/>
    <property type="project" value="TreeGrafter"/>
</dbReference>
<dbReference type="InterPro" id="IPR022367">
    <property type="entry name" value="2-oxoacid/accept_OxRdtase_asu"/>
</dbReference>
<name>A3DPH4_STAMF</name>
<dbReference type="SUPFAM" id="SSF52518">
    <property type="entry name" value="Thiamin diphosphate-binding fold (THDP-binding)"/>
    <property type="match status" value="1"/>
</dbReference>
<keyword evidence="3" id="KW-0560">Oxidoreductase</keyword>
<evidence type="ECO:0000313" key="9">
    <source>
        <dbReference type="Proteomes" id="UP000000254"/>
    </source>
</evidence>
<dbReference type="Proteomes" id="UP000000254">
    <property type="component" value="Chromosome"/>
</dbReference>
<dbReference type="Gene3D" id="3.40.50.970">
    <property type="match status" value="1"/>
</dbReference>
<dbReference type="eggNOG" id="arCOG01606">
    <property type="taxonomic scope" value="Archaea"/>
</dbReference>
<evidence type="ECO:0000259" key="7">
    <source>
        <dbReference type="Pfam" id="PF02780"/>
    </source>
</evidence>
<dbReference type="EMBL" id="CP000575">
    <property type="protein sequence ID" value="ABN70534.1"/>
    <property type="molecule type" value="Genomic_DNA"/>
</dbReference>
<dbReference type="RefSeq" id="WP_011839728.1">
    <property type="nucleotide sequence ID" value="NC_009033.1"/>
</dbReference>
<comment type="subunit">
    <text evidence="1">Heterodimer composed of an alpha and a beta subunit.</text>
</comment>
<reference evidence="9" key="1">
    <citation type="journal article" date="2009" name="BMC Genomics">
        <title>The complete genome sequence of Staphylothermus marinus reveals differences in sulfur metabolism among heterotrophic Crenarchaeota.</title>
        <authorList>
            <person name="Anderson I.J."/>
            <person name="Dharmarajan L."/>
            <person name="Rodriguez J."/>
            <person name="Hooper S."/>
            <person name="Porat I."/>
            <person name="Ulrich L.E."/>
            <person name="Elkins J.G."/>
            <person name="Mavromatis K."/>
            <person name="Sun H."/>
            <person name="Land M."/>
            <person name="Lapidus A."/>
            <person name="Lucas S."/>
            <person name="Barry K."/>
            <person name="Huber H."/>
            <person name="Zhulin I.B."/>
            <person name="Whitman W.B."/>
            <person name="Mukhopadhyay B."/>
            <person name="Woese C."/>
            <person name="Bristow J."/>
            <person name="Kyrpides N."/>
        </authorList>
    </citation>
    <scope>NUCLEOTIDE SEQUENCE [LARGE SCALE GENOMIC DNA]</scope>
    <source>
        <strain evidence="9">ATCC 43588 / DSM 3639 / JCM 9404 / F1</strain>
    </source>
</reference>
<evidence type="ECO:0000256" key="2">
    <source>
        <dbReference type="ARBA" id="ARBA00012691"/>
    </source>
</evidence>
<dbReference type="PANTHER" id="PTHR32154:SF20">
    <property type="entry name" value="2-OXOGLUTARATE OXIDOREDUCTASE SUBUNIT KORA"/>
    <property type="match status" value="1"/>
</dbReference>
<dbReference type="Pfam" id="PF01855">
    <property type="entry name" value="POR_N"/>
    <property type="match status" value="1"/>
</dbReference>
<dbReference type="InterPro" id="IPR019752">
    <property type="entry name" value="Pyrv/ketoisovalerate_OxRed_cat"/>
</dbReference>
<dbReference type="KEGG" id="smr:Smar_1444"/>
<comment type="catalytic activity">
    <reaction evidence="4">
        <text>a 2-oxocarboxylate + 2 oxidized [2Fe-2S]-[ferredoxin] + CoA = an acyl-CoA + 2 reduced [2Fe-2S]-[ferredoxin] + CO2 + H(+)</text>
        <dbReference type="Rhea" id="RHEA:42316"/>
        <dbReference type="Rhea" id="RHEA-COMP:10000"/>
        <dbReference type="Rhea" id="RHEA-COMP:10001"/>
        <dbReference type="ChEBI" id="CHEBI:15378"/>
        <dbReference type="ChEBI" id="CHEBI:16526"/>
        <dbReference type="ChEBI" id="CHEBI:33737"/>
        <dbReference type="ChEBI" id="CHEBI:33738"/>
        <dbReference type="ChEBI" id="CHEBI:35179"/>
        <dbReference type="ChEBI" id="CHEBI:57287"/>
        <dbReference type="ChEBI" id="CHEBI:58342"/>
        <dbReference type="EC" id="1.2.7.11"/>
    </reaction>
</comment>
<gene>
    <name evidence="8" type="ordered locus">Smar_1444</name>
</gene>
<dbReference type="CDD" id="cd07034">
    <property type="entry name" value="TPP_PYR_PFOR_IOR-alpha_like"/>
    <property type="match status" value="1"/>
</dbReference>
<dbReference type="GO" id="GO:0019164">
    <property type="term" value="F:pyruvate synthase activity"/>
    <property type="evidence" value="ECO:0007669"/>
    <property type="project" value="UniProtKB-ARBA"/>
</dbReference>
<accession>A3DPH4</accession>
<proteinExistence type="predicted"/>
<dbReference type="PANTHER" id="PTHR32154">
    <property type="entry name" value="PYRUVATE-FLAVODOXIN OXIDOREDUCTASE-RELATED"/>
    <property type="match status" value="1"/>
</dbReference>
<sequence>MTTKNSVQVLFAGPAGSGNITSGLVIARALHKLGYHVIGVSEYPSLIRGGHTVYWVRAGVEKIYELYRTSDYIVTFDEATYTRQEKDFRGDSIVVFDPDLVKRDPPRGIKYEVPMRKIIRENKLKPITMNMLAVGVIAGLMGLPLEEVVWSIRYQFKEKEKVAEENVKAAMYGYEYVAKHPLPIQAYRLEPAKPWGPRILLTGNEAIGLGFVKGDLRLYVAYPMTPASPLLHFMVRVMKDKDIPVIQAENEIAAAQMALAATWAGVRAATGTSGGGFALMNETLSEAGMLELPLIIVLAMRPGPSTGMATHSAQEDMLYSLFAGHGEFPRIVVAPADQEDAYYRTIEALNLGWKYRVPAIILVDKHLAESIRSVPAFREDLSLEYGALIPKEEAEKRIEEGWEFKPYMDTETGVPPWVPPGTKGALVKADSSEHNKKGIVTEDPVNADKQYRRRMKKEEFLRRELEEKYEVLRVYGEEPDKTDLVILTWGSATWASLEAKKLLSKEGINLSIVQMIYLWPFPRRTFIETMKKYMDKPIVSIEYNYRGQLGILAYMETGVKTSGHIGKVDGRPFRAEDLASKIKEFLKT</sequence>
<reference evidence="8 9" key="2">
    <citation type="journal article" date="2009" name="Stand. Genomic Sci.">
        <title>Complete genome sequence of Staphylothermus marinus Stetter and Fiala 1986 type strain F1.</title>
        <authorList>
            <person name="Anderson I.J."/>
            <person name="Sun H."/>
            <person name="Lapidus A."/>
            <person name="Copeland A."/>
            <person name="Glavina Del Rio T."/>
            <person name="Tice H."/>
            <person name="Dalin E."/>
            <person name="Lucas S."/>
            <person name="Barry K."/>
            <person name="Land M."/>
            <person name="Richardson P."/>
            <person name="Huber H."/>
            <person name="Kyrpides N.C."/>
        </authorList>
    </citation>
    <scope>NUCLEOTIDE SEQUENCE [LARGE SCALE GENOMIC DNA]</scope>
    <source>
        <strain evidence="9">ATCC 43588 / DSM 3639 / JCM 9404 / F1</strain>
    </source>
</reference>
<dbReference type="InterPro" id="IPR002869">
    <property type="entry name" value="Pyrv_flavodox_OxRed_cen"/>
</dbReference>
<dbReference type="EC" id="1.2.7.11" evidence="2"/>
<evidence type="ECO:0000256" key="1">
    <source>
        <dbReference type="ARBA" id="ARBA00011631"/>
    </source>
</evidence>
<dbReference type="GO" id="GO:0018491">
    <property type="term" value="F:2-oxobutyrate synthase activity"/>
    <property type="evidence" value="ECO:0007669"/>
    <property type="project" value="UniProtKB-ARBA"/>
</dbReference>
<protein>
    <recommendedName>
        <fullName evidence="2">2-oxoacid oxidoreductase (ferredoxin)</fullName>
        <ecNumber evidence="2">1.2.7.11</ecNumber>
    </recommendedName>
</protein>
<dbReference type="InterPro" id="IPR002880">
    <property type="entry name" value="Pyrv_Fd/Flavodoxin_OxRdtase_N"/>
</dbReference>
<evidence type="ECO:0000256" key="3">
    <source>
        <dbReference type="ARBA" id="ARBA00023002"/>
    </source>
</evidence>
<feature type="domain" description="Pyruvate/ketoisovalerate oxidoreductase catalytic" evidence="5">
    <location>
        <begin position="15"/>
        <end position="175"/>
    </location>
</feature>
<dbReference type="InterPro" id="IPR029061">
    <property type="entry name" value="THDP-binding"/>
</dbReference>
<dbReference type="SUPFAM" id="SSF52922">
    <property type="entry name" value="TK C-terminal domain-like"/>
    <property type="match status" value="1"/>
</dbReference>
<evidence type="ECO:0000259" key="5">
    <source>
        <dbReference type="Pfam" id="PF01558"/>
    </source>
</evidence>
<dbReference type="InterPro" id="IPR033248">
    <property type="entry name" value="Transketolase_C"/>
</dbReference>
<evidence type="ECO:0000259" key="6">
    <source>
        <dbReference type="Pfam" id="PF01855"/>
    </source>
</evidence>
<dbReference type="Gene3D" id="3.40.50.920">
    <property type="match status" value="1"/>
</dbReference>
<dbReference type="Gene3D" id="3.40.920.10">
    <property type="entry name" value="Pyruvate-ferredoxin oxidoreductase, PFOR, domain III"/>
    <property type="match status" value="1"/>
</dbReference>
<feature type="domain" description="Transketolase C-terminal" evidence="7">
    <location>
        <begin position="480"/>
        <end position="534"/>
    </location>
</feature>
<evidence type="ECO:0000313" key="8">
    <source>
        <dbReference type="EMBL" id="ABN70534.1"/>
    </source>
</evidence>
<dbReference type="Pfam" id="PF01558">
    <property type="entry name" value="POR"/>
    <property type="match status" value="1"/>
</dbReference>
<feature type="domain" description="Pyruvate flavodoxin/ferredoxin oxidoreductase pyrimidine binding" evidence="6">
    <location>
        <begin position="212"/>
        <end position="451"/>
    </location>
</feature>
<dbReference type="GeneID" id="4907065"/>